<evidence type="ECO:0000313" key="2">
    <source>
        <dbReference type="Proteomes" id="UP000234323"/>
    </source>
</evidence>
<sequence length="68" mass="7767">MIVLIENIWIKNKIDLSNDLILKGIDNIPKDLDNNFIDNEKNNNDENIVLTDDKIVDDTNDKEGAIIT</sequence>
<accession>A0A2I1HRN5</accession>
<organism evidence="1 2">
    <name type="scientific">Rhizophagus irregularis</name>
    <dbReference type="NCBI Taxonomy" id="588596"/>
    <lineage>
        <taxon>Eukaryota</taxon>
        <taxon>Fungi</taxon>
        <taxon>Fungi incertae sedis</taxon>
        <taxon>Mucoromycota</taxon>
        <taxon>Glomeromycotina</taxon>
        <taxon>Glomeromycetes</taxon>
        <taxon>Glomerales</taxon>
        <taxon>Glomeraceae</taxon>
        <taxon>Rhizophagus</taxon>
    </lineage>
</organism>
<comment type="caution">
    <text evidence="1">The sequence shown here is derived from an EMBL/GenBank/DDBJ whole genome shotgun (WGS) entry which is preliminary data.</text>
</comment>
<proteinExistence type="predicted"/>
<protein>
    <submittedName>
        <fullName evidence="1">Uncharacterized protein</fullName>
    </submittedName>
</protein>
<name>A0A2I1HRN5_9GLOM</name>
<reference evidence="1 2" key="1">
    <citation type="submission" date="2015-10" db="EMBL/GenBank/DDBJ databases">
        <title>Genome analyses suggest a sexual origin of heterokaryosis in a supposedly ancient asexual fungus.</title>
        <authorList>
            <person name="Ropars J."/>
            <person name="Sedzielewska K."/>
            <person name="Noel J."/>
            <person name="Charron P."/>
            <person name="Farinelli L."/>
            <person name="Marton T."/>
            <person name="Kruger M."/>
            <person name="Pelin A."/>
            <person name="Brachmann A."/>
            <person name="Corradi N."/>
        </authorList>
    </citation>
    <scope>NUCLEOTIDE SEQUENCE [LARGE SCALE GENOMIC DNA]</scope>
    <source>
        <strain evidence="1 2">A4</strain>
    </source>
</reference>
<dbReference type="AlphaFoldDB" id="A0A2I1HRN5"/>
<dbReference type="EMBL" id="LLXI01005505">
    <property type="protein sequence ID" value="PKY61549.1"/>
    <property type="molecule type" value="Genomic_DNA"/>
</dbReference>
<evidence type="ECO:0000313" key="1">
    <source>
        <dbReference type="EMBL" id="PKY61549.1"/>
    </source>
</evidence>
<gene>
    <name evidence="1" type="ORF">RhiirA4_486673</name>
</gene>
<dbReference type="Proteomes" id="UP000234323">
    <property type="component" value="Unassembled WGS sequence"/>
</dbReference>
<keyword evidence="2" id="KW-1185">Reference proteome</keyword>